<proteinExistence type="predicted"/>
<keyword evidence="3" id="KW-1185">Reference proteome</keyword>
<dbReference type="Pfam" id="PF11827">
    <property type="entry name" value="DUF3347"/>
    <property type="match status" value="1"/>
</dbReference>
<reference evidence="2 3" key="1">
    <citation type="submission" date="2014-10" db="EMBL/GenBank/DDBJ databases">
        <title>Pedobacter Kyungheensis.</title>
        <authorList>
            <person name="Anderson B.M."/>
            <person name="Newman J.D."/>
        </authorList>
    </citation>
    <scope>NUCLEOTIDE SEQUENCE [LARGE SCALE GENOMIC DNA]</scope>
    <source>
        <strain evidence="2 3">KACC 16221</strain>
    </source>
</reference>
<protein>
    <recommendedName>
        <fullName evidence="1">DUF3347 domain-containing protein</fullName>
    </recommendedName>
</protein>
<comment type="caution">
    <text evidence="2">The sequence shown here is derived from an EMBL/GenBank/DDBJ whole genome shotgun (WGS) entry which is preliminary data.</text>
</comment>
<dbReference type="RefSeq" id="WP_039472562.1">
    <property type="nucleotide sequence ID" value="NZ_JSYN01000004.1"/>
</dbReference>
<evidence type="ECO:0000259" key="1">
    <source>
        <dbReference type="Pfam" id="PF11827"/>
    </source>
</evidence>
<feature type="domain" description="DUF3347" evidence="1">
    <location>
        <begin position="46"/>
        <end position="134"/>
    </location>
</feature>
<sequence>MKNIFFPITGLVIIAIILVSCGQQTKTADNKPKKEQAKTKPETLLLSAYLDLKNALIADDASTAAKSGNQLLVALDQMDKSNTTAGKSSEYVEIVNDIKENASHIAANAGKIAHQREHFESLSNDVNDLIGLLGAPQKLYVDHCPMYNNGKGAIWLSETKVIKNPYYGKKMLTCGAVTKEY</sequence>
<organism evidence="2 3">
    <name type="scientific">Pedobacter kyungheensis</name>
    <dbReference type="NCBI Taxonomy" id="1069985"/>
    <lineage>
        <taxon>Bacteria</taxon>
        <taxon>Pseudomonadati</taxon>
        <taxon>Bacteroidota</taxon>
        <taxon>Sphingobacteriia</taxon>
        <taxon>Sphingobacteriales</taxon>
        <taxon>Sphingobacteriaceae</taxon>
        <taxon>Pedobacter</taxon>
    </lineage>
</organism>
<name>A0A0C1G7A4_9SPHI</name>
<dbReference type="EMBL" id="JSYN01000004">
    <property type="protein sequence ID" value="KIA95974.1"/>
    <property type="molecule type" value="Genomic_DNA"/>
</dbReference>
<accession>A0A0C1G7A4</accession>
<evidence type="ECO:0000313" key="2">
    <source>
        <dbReference type="EMBL" id="KIA95974.1"/>
    </source>
</evidence>
<dbReference type="InterPro" id="IPR021782">
    <property type="entry name" value="DUF3347"/>
</dbReference>
<dbReference type="Proteomes" id="UP000031246">
    <property type="component" value="Unassembled WGS sequence"/>
</dbReference>
<evidence type="ECO:0000313" key="3">
    <source>
        <dbReference type="Proteomes" id="UP000031246"/>
    </source>
</evidence>
<dbReference type="OrthoDB" id="5513217at2"/>
<gene>
    <name evidence="2" type="ORF">OC25_05415</name>
</gene>
<dbReference type="PROSITE" id="PS51257">
    <property type="entry name" value="PROKAR_LIPOPROTEIN"/>
    <property type="match status" value="1"/>
</dbReference>
<dbReference type="AlphaFoldDB" id="A0A0C1G7A4"/>